<dbReference type="PANTHER" id="PTHR46847">
    <property type="entry name" value="D-ALLOSE-BINDING PERIPLASMIC PROTEIN-RELATED"/>
    <property type="match status" value="1"/>
</dbReference>
<evidence type="ECO:0000313" key="6">
    <source>
        <dbReference type="EMBL" id="REG04723.1"/>
    </source>
</evidence>
<dbReference type="Gene3D" id="3.40.50.2300">
    <property type="match status" value="2"/>
</dbReference>
<gene>
    <name evidence="6" type="ORF">DFR64_3074</name>
</gene>
<sequence>MSKKYIWLNLVLVLISLLMVSGCAAQEPAASADAPAASAVEEAASDEPVSMKIAIMTMSLGQPYFVSLSQGYKDVAAEYPGVDVEVIEIDPNGDAAQQVTAIETLGEMGADALIITAIDPEVVNPSIEAAMANGLIVVSHYNELSAQTLQSGISTYGMGFVAGQEAASWINEKLGGSAKVALLIWDKTEFDIDRTEGMTDALRMYAPGSEIVAEQAADAIETGLTAAETILQAHPDVKVFVCYNDEGCLGALGAVEAAGLASDDFGIFGVNASSEALAKIKEGTVYRGTASIDPYHHGRLEMEMAIRLVLGDFLPSKMEIVPVPVSVDNVDQFIE</sequence>
<dbReference type="Proteomes" id="UP000256388">
    <property type="component" value="Unassembled WGS sequence"/>
</dbReference>
<keyword evidence="3 4" id="KW-0732">Signal</keyword>
<feature type="domain" description="Periplasmic binding protein" evidence="5">
    <location>
        <begin position="53"/>
        <end position="311"/>
    </location>
</feature>
<comment type="caution">
    <text evidence="6">The sequence shown here is derived from an EMBL/GenBank/DDBJ whole genome shotgun (WGS) entry which is preliminary data.</text>
</comment>
<dbReference type="CDD" id="cd01536">
    <property type="entry name" value="PBP1_ABC_sugar_binding-like"/>
    <property type="match status" value="1"/>
</dbReference>
<reference evidence="6 7" key="1">
    <citation type="submission" date="2018-08" db="EMBL/GenBank/DDBJ databases">
        <title>Genomic Encyclopedia of Type Strains, Phase IV (KMG-IV): sequencing the most valuable type-strain genomes for metagenomic binning, comparative biology and taxonomic classification.</title>
        <authorList>
            <person name="Goeker M."/>
        </authorList>
    </citation>
    <scope>NUCLEOTIDE SEQUENCE [LARGE SCALE GENOMIC DNA]</scope>
    <source>
        <strain evidence="6 7">DSM 23923</strain>
    </source>
</reference>
<dbReference type="RefSeq" id="WP_116226317.1">
    <property type="nucleotide sequence ID" value="NZ_AP018437.1"/>
</dbReference>
<dbReference type="GO" id="GO:0030313">
    <property type="term" value="C:cell envelope"/>
    <property type="evidence" value="ECO:0007669"/>
    <property type="project" value="UniProtKB-SubCell"/>
</dbReference>
<dbReference type="AlphaFoldDB" id="A0A347ZPN1"/>
<comment type="similarity">
    <text evidence="2">Belongs to the bacterial solute-binding protein 2 family.</text>
</comment>
<evidence type="ECO:0000256" key="1">
    <source>
        <dbReference type="ARBA" id="ARBA00004196"/>
    </source>
</evidence>
<dbReference type="InterPro" id="IPR028082">
    <property type="entry name" value="Peripla_BP_I"/>
</dbReference>
<dbReference type="PANTHER" id="PTHR46847:SF1">
    <property type="entry name" value="D-ALLOSE-BINDING PERIPLASMIC PROTEIN-RELATED"/>
    <property type="match status" value="1"/>
</dbReference>
<evidence type="ECO:0000256" key="4">
    <source>
        <dbReference type="SAM" id="SignalP"/>
    </source>
</evidence>
<feature type="signal peptide" evidence="4">
    <location>
        <begin position="1"/>
        <end position="25"/>
    </location>
</feature>
<organism evidence="6 7">
    <name type="scientific">Pelolinea submarina</name>
    <dbReference type="NCBI Taxonomy" id="913107"/>
    <lineage>
        <taxon>Bacteria</taxon>
        <taxon>Bacillati</taxon>
        <taxon>Chloroflexota</taxon>
        <taxon>Anaerolineae</taxon>
        <taxon>Anaerolineales</taxon>
        <taxon>Anaerolineaceae</taxon>
        <taxon>Pelolinea</taxon>
    </lineage>
</organism>
<dbReference type="PROSITE" id="PS51257">
    <property type="entry name" value="PROKAR_LIPOPROTEIN"/>
    <property type="match status" value="1"/>
</dbReference>
<dbReference type="EMBL" id="QUMS01000006">
    <property type="protein sequence ID" value="REG04723.1"/>
    <property type="molecule type" value="Genomic_DNA"/>
</dbReference>
<proteinExistence type="inferred from homology"/>
<evidence type="ECO:0000313" key="7">
    <source>
        <dbReference type="Proteomes" id="UP000256388"/>
    </source>
</evidence>
<evidence type="ECO:0000256" key="2">
    <source>
        <dbReference type="ARBA" id="ARBA00007639"/>
    </source>
</evidence>
<keyword evidence="7" id="KW-1185">Reference proteome</keyword>
<dbReference type="InterPro" id="IPR025997">
    <property type="entry name" value="SBP_2_dom"/>
</dbReference>
<evidence type="ECO:0000259" key="5">
    <source>
        <dbReference type="Pfam" id="PF13407"/>
    </source>
</evidence>
<accession>A0A347ZPN1</accession>
<dbReference type="GO" id="GO:0030246">
    <property type="term" value="F:carbohydrate binding"/>
    <property type="evidence" value="ECO:0007669"/>
    <property type="project" value="UniProtKB-ARBA"/>
</dbReference>
<protein>
    <submittedName>
        <fullName evidence="6">Ribose transport system substrate-binding protein</fullName>
    </submittedName>
</protein>
<comment type="subcellular location">
    <subcellularLocation>
        <location evidence="1">Cell envelope</location>
    </subcellularLocation>
</comment>
<dbReference type="OrthoDB" id="9800520at2"/>
<name>A0A347ZPN1_9CHLR</name>
<feature type="chain" id="PRO_5030063567" evidence="4">
    <location>
        <begin position="26"/>
        <end position="335"/>
    </location>
</feature>
<evidence type="ECO:0000256" key="3">
    <source>
        <dbReference type="ARBA" id="ARBA00022729"/>
    </source>
</evidence>
<dbReference type="Pfam" id="PF13407">
    <property type="entry name" value="Peripla_BP_4"/>
    <property type="match status" value="1"/>
</dbReference>
<dbReference type="SUPFAM" id="SSF53822">
    <property type="entry name" value="Periplasmic binding protein-like I"/>
    <property type="match status" value="1"/>
</dbReference>